<dbReference type="Pfam" id="PF00682">
    <property type="entry name" value="HMGL-like"/>
    <property type="match status" value="1"/>
</dbReference>
<name>A0ABX4P9I5_9LEPT</name>
<dbReference type="InterPro" id="IPR000891">
    <property type="entry name" value="PYR_CT"/>
</dbReference>
<evidence type="ECO:0000256" key="6">
    <source>
        <dbReference type="ARBA" id="ARBA00023304"/>
    </source>
</evidence>
<dbReference type="PROSITE" id="PS00815">
    <property type="entry name" value="AIPM_HOMOCIT_SYNTH_1"/>
    <property type="match status" value="1"/>
</dbReference>
<keyword evidence="3" id="KW-0028">Amino-acid biosynthesis</keyword>
<dbReference type="Gene3D" id="3.20.20.70">
    <property type="entry name" value="Aldolase class I"/>
    <property type="match status" value="1"/>
</dbReference>
<comment type="caution">
    <text evidence="9">The sequence shown here is derived from an EMBL/GenBank/DDBJ whole genome shotgun (WGS) entry which is preliminary data.</text>
</comment>
<proteinExistence type="inferred from homology"/>
<dbReference type="InterPro" id="IPR013785">
    <property type="entry name" value="Aldolase_TIM"/>
</dbReference>
<comment type="similarity">
    <text evidence="7">Belongs to the alpha-IPM synthase/homocitrate synthase family.</text>
</comment>
<dbReference type="InterPro" id="IPR002034">
    <property type="entry name" value="AIPM/Hcit_synth_CS"/>
</dbReference>
<keyword evidence="10" id="KW-1185">Reference proteome</keyword>
<evidence type="ECO:0000256" key="2">
    <source>
        <dbReference type="ARBA" id="ARBA00012973"/>
    </source>
</evidence>
<dbReference type="EMBL" id="NPDY01000040">
    <property type="protein sequence ID" value="PJZ68034.1"/>
    <property type="molecule type" value="Genomic_DNA"/>
</dbReference>
<dbReference type="InterPro" id="IPR050073">
    <property type="entry name" value="2-IPM_HCS-like"/>
</dbReference>
<evidence type="ECO:0000256" key="1">
    <source>
        <dbReference type="ARBA" id="ARBA00004689"/>
    </source>
</evidence>
<dbReference type="PANTHER" id="PTHR10277">
    <property type="entry name" value="HOMOCITRATE SYNTHASE-RELATED"/>
    <property type="match status" value="1"/>
</dbReference>
<feature type="domain" description="Pyruvate carboxyltransferase" evidence="8">
    <location>
        <begin position="37"/>
        <end position="180"/>
    </location>
</feature>
<evidence type="ECO:0000256" key="5">
    <source>
        <dbReference type="ARBA" id="ARBA00023211"/>
    </source>
</evidence>
<gene>
    <name evidence="9" type="ORF">CH360_18330</name>
</gene>
<keyword evidence="6" id="KW-0100">Branched-chain amino acid biosynthesis</keyword>
<dbReference type="Proteomes" id="UP000231962">
    <property type="component" value="Unassembled WGS sequence"/>
</dbReference>
<protein>
    <recommendedName>
        <fullName evidence="2">2-isopropylmalate synthase</fullName>
        <ecNumber evidence="2">2.3.3.13</ecNumber>
    </recommendedName>
</protein>
<dbReference type="SUPFAM" id="SSF51569">
    <property type="entry name" value="Aldolase"/>
    <property type="match status" value="1"/>
</dbReference>
<evidence type="ECO:0000256" key="4">
    <source>
        <dbReference type="ARBA" id="ARBA00022679"/>
    </source>
</evidence>
<reference evidence="9 10" key="1">
    <citation type="submission" date="2017-07" db="EMBL/GenBank/DDBJ databases">
        <title>Leptospira spp. isolated from tropical soils.</title>
        <authorList>
            <person name="Thibeaux R."/>
            <person name="Iraola G."/>
            <person name="Ferres I."/>
            <person name="Bierque E."/>
            <person name="Girault D."/>
            <person name="Soupe-Gilbert M.-E."/>
            <person name="Picardeau M."/>
            <person name="Goarant C."/>
        </authorList>
    </citation>
    <scope>NUCLEOTIDE SEQUENCE [LARGE SCALE GENOMIC DNA]</scope>
    <source>
        <strain evidence="9 10">FH1-B-C1</strain>
    </source>
</reference>
<dbReference type="EC" id="2.3.3.13" evidence="2"/>
<evidence type="ECO:0000313" key="10">
    <source>
        <dbReference type="Proteomes" id="UP000231962"/>
    </source>
</evidence>
<evidence type="ECO:0000313" key="9">
    <source>
        <dbReference type="EMBL" id="PJZ68034.1"/>
    </source>
</evidence>
<evidence type="ECO:0000256" key="3">
    <source>
        <dbReference type="ARBA" id="ARBA00022605"/>
    </source>
</evidence>
<sequence>METENSPEPPRTLSFPTIQDILIPGRGLRAPEVPPFFMDVTLRDGNQALRKPWNLNEKEVIFKQLVKLGVQGIEVGFASASHQDFEACSYLASLAPESVVISSLSRAVEKEIDLSWEAIRRAPRPRIHIVYPISDFAIKNVLGISEDKVIENIERSVSYARKLAGNFAEVQFSGEHFGDALDNLEFTVKAFQAAL</sequence>
<evidence type="ECO:0000259" key="8">
    <source>
        <dbReference type="Pfam" id="PF00682"/>
    </source>
</evidence>
<feature type="non-terminal residue" evidence="9">
    <location>
        <position position="195"/>
    </location>
</feature>
<comment type="pathway">
    <text evidence="1">Amino-acid biosynthesis; L-leucine biosynthesis; L-leucine from 3-methyl-2-oxobutanoate: step 1/4.</text>
</comment>
<keyword evidence="4 7" id="KW-0808">Transferase</keyword>
<evidence type="ECO:0000256" key="7">
    <source>
        <dbReference type="RuleBase" id="RU003523"/>
    </source>
</evidence>
<keyword evidence="5" id="KW-0464">Manganese</keyword>
<organism evidence="9 10">
    <name type="scientific">Leptospira perolatii</name>
    <dbReference type="NCBI Taxonomy" id="2023191"/>
    <lineage>
        <taxon>Bacteria</taxon>
        <taxon>Pseudomonadati</taxon>
        <taxon>Spirochaetota</taxon>
        <taxon>Spirochaetia</taxon>
        <taxon>Leptospirales</taxon>
        <taxon>Leptospiraceae</taxon>
        <taxon>Leptospira</taxon>
    </lineage>
</organism>
<dbReference type="PANTHER" id="PTHR10277:SF9">
    <property type="entry name" value="2-ISOPROPYLMALATE SYNTHASE 1, CHLOROPLASTIC-RELATED"/>
    <property type="match status" value="1"/>
</dbReference>
<accession>A0ABX4P9I5</accession>